<gene>
    <name evidence="2" type="ORF">GCM10023093_10480</name>
</gene>
<keyword evidence="1" id="KW-0812">Transmembrane</keyword>
<dbReference type="RefSeq" id="WP_345079619.1">
    <property type="nucleotide sequence ID" value="NZ_BAABFA010000008.1"/>
</dbReference>
<name>A0ABP8N8E6_9BACT</name>
<comment type="caution">
    <text evidence="2">The sequence shown here is derived from an EMBL/GenBank/DDBJ whole genome shotgun (WGS) entry which is preliminary data.</text>
</comment>
<feature type="transmembrane region" description="Helical" evidence="1">
    <location>
        <begin position="77"/>
        <end position="96"/>
    </location>
</feature>
<evidence type="ECO:0000313" key="3">
    <source>
        <dbReference type="Proteomes" id="UP001500067"/>
    </source>
</evidence>
<evidence type="ECO:0000256" key="1">
    <source>
        <dbReference type="SAM" id="Phobius"/>
    </source>
</evidence>
<protein>
    <submittedName>
        <fullName evidence="2">Uncharacterized protein</fullName>
    </submittedName>
</protein>
<reference evidence="3" key="1">
    <citation type="journal article" date="2019" name="Int. J. Syst. Evol. Microbiol.">
        <title>The Global Catalogue of Microorganisms (GCM) 10K type strain sequencing project: providing services to taxonomists for standard genome sequencing and annotation.</title>
        <authorList>
            <consortium name="The Broad Institute Genomics Platform"/>
            <consortium name="The Broad Institute Genome Sequencing Center for Infectious Disease"/>
            <person name="Wu L."/>
            <person name="Ma J."/>
        </authorList>
    </citation>
    <scope>NUCLEOTIDE SEQUENCE [LARGE SCALE GENOMIC DNA]</scope>
    <source>
        <strain evidence="3">JCM 32105</strain>
    </source>
</reference>
<dbReference type="EMBL" id="BAABFA010000008">
    <property type="protein sequence ID" value="GAA4462963.1"/>
    <property type="molecule type" value="Genomic_DNA"/>
</dbReference>
<proteinExistence type="predicted"/>
<keyword evidence="1" id="KW-1133">Transmembrane helix</keyword>
<organism evidence="2 3">
    <name type="scientific">Nemorincola caseinilytica</name>
    <dbReference type="NCBI Taxonomy" id="2054315"/>
    <lineage>
        <taxon>Bacteria</taxon>
        <taxon>Pseudomonadati</taxon>
        <taxon>Bacteroidota</taxon>
        <taxon>Chitinophagia</taxon>
        <taxon>Chitinophagales</taxon>
        <taxon>Chitinophagaceae</taxon>
        <taxon>Nemorincola</taxon>
    </lineage>
</organism>
<evidence type="ECO:0000313" key="2">
    <source>
        <dbReference type="EMBL" id="GAA4462963.1"/>
    </source>
</evidence>
<keyword evidence="1" id="KW-0472">Membrane</keyword>
<accession>A0ABP8N8E6</accession>
<feature type="transmembrane region" description="Helical" evidence="1">
    <location>
        <begin position="20"/>
        <end position="41"/>
    </location>
</feature>
<dbReference type="Proteomes" id="UP001500067">
    <property type="component" value="Unassembled WGS sequence"/>
</dbReference>
<keyword evidence="3" id="KW-1185">Reference proteome</keyword>
<sequence length="174" mass="20091">MKVEVIPSVTYDDRYPRQYFAATVAVLLMVIWTFINHSVFITADSTPNLIWAQLVVRIISSVWVYNTMQNLNRDAGWSAFAAFCFPIIVLFISGVVKKKFIRFKIDNSYDAQTQLAELRAYAQGYISKGKLDEAAFIYQYMVDNLPVTQDDIEKYETFKGHHNIHIPEYKTVVS</sequence>